<keyword evidence="6" id="KW-0326">Glycosidase</keyword>
<evidence type="ECO:0000256" key="6">
    <source>
        <dbReference type="ARBA" id="ARBA00023295"/>
    </source>
</evidence>
<dbReference type="GO" id="GO:0042742">
    <property type="term" value="P:defense response to bacterium"/>
    <property type="evidence" value="ECO:0007669"/>
    <property type="project" value="UniProtKB-KW"/>
</dbReference>
<evidence type="ECO:0000256" key="4">
    <source>
        <dbReference type="ARBA" id="ARBA00022801"/>
    </source>
</evidence>
<evidence type="ECO:0000256" key="2">
    <source>
        <dbReference type="ARBA" id="ARBA00022529"/>
    </source>
</evidence>
<dbReference type="InterPro" id="IPR023346">
    <property type="entry name" value="Lysozyme-like_dom_sf"/>
</dbReference>
<dbReference type="GO" id="GO:0016998">
    <property type="term" value="P:cell wall macromolecule catabolic process"/>
    <property type="evidence" value="ECO:0007669"/>
    <property type="project" value="InterPro"/>
</dbReference>
<dbReference type="InterPro" id="IPR034690">
    <property type="entry name" value="Endolysin_T4_type"/>
</dbReference>
<feature type="chain" id="PRO_5040870213" description="Lysozyme" evidence="7">
    <location>
        <begin position="19"/>
        <end position="263"/>
    </location>
</feature>
<reference evidence="8" key="1">
    <citation type="submission" date="2022-07" db="EMBL/GenBank/DDBJ databases">
        <title>Phylogenomic reconstructions and comparative analyses of Kickxellomycotina fungi.</title>
        <authorList>
            <person name="Reynolds N.K."/>
            <person name="Stajich J.E."/>
            <person name="Barry K."/>
            <person name="Grigoriev I.V."/>
            <person name="Crous P."/>
            <person name="Smith M.E."/>
        </authorList>
    </citation>
    <scope>NUCLEOTIDE SEQUENCE</scope>
    <source>
        <strain evidence="8">NBRC 105414</strain>
    </source>
</reference>
<gene>
    <name evidence="8" type="ORF">H4R18_005745</name>
</gene>
<dbReference type="InterPro" id="IPR033907">
    <property type="entry name" value="Endolysin_autolysin"/>
</dbReference>
<dbReference type="EMBL" id="JANBUL010000376">
    <property type="protein sequence ID" value="KAJ2776294.1"/>
    <property type="molecule type" value="Genomic_DNA"/>
</dbReference>
<dbReference type="PANTHER" id="PTHR38107:SF3">
    <property type="entry name" value="LYSOZYME RRRD-RELATED"/>
    <property type="match status" value="1"/>
</dbReference>
<protein>
    <recommendedName>
        <fullName evidence="10">Lysozyme</fullName>
    </recommendedName>
</protein>
<keyword evidence="2" id="KW-0929">Antimicrobial</keyword>
<dbReference type="HAMAP" id="MF_04110">
    <property type="entry name" value="ENDOLYSIN_T4"/>
    <property type="match status" value="1"/>
</dbReference>
<dbReference type="SUPFAM" id="SSF53955">
    <property type="entry name" value="Lysozyme-like"/>
    <property type="match status" value="1"/>
</dbReference>
<dbReference type="GO" id="GO:0003796">
    <property type="term" value="F:lysozyme activity"/>
    <property type="evidence" value="ECO:0007669"/>
    <property type="project" value="UniProtKB-EC"/>
</dbReference>
<comment type="catalytic activity">
    <reaction evidence="1">
        <text>Hydrolysis of (1-&gt;4)-beta-linkages between N-acetylmuramic acid and N-acetyl-D-glucosamine residues in a peptidoglycan and between N-acetyl-D-glucosamine residues in chitodextrins.</text>
        <dbReference type="EC" id="3.2.1.17"/>
    </reaction>
</comment>
<keyword evidence="4" id="KW-0378">Hydrolase</keyword>
<dbReference type="CDD" id="cd00737">
    <property type="entry name" value="lyz_endolysin_autolysin"/>
    <property type="match status" value="1"/>
</dbReference>
<keyword evidence="5" id="KW-1035">Host cytoplasm</keyword>
<dbReference type="GO" id="GO:0009253">
    <property type="term" value="P:peptidoglycan catabolic process"/>
    <property type="evidence" value="ECO:0007669"/>
    <property type="project" value="InterPro"/>
</dbReference>
<evidence type="ECO:0000256" key="7">
    <source>
        <dbReference type="SAM" id="SignalP"/>
    </source>
</evidence>
<keyword evidence="9" id="KW-1185">Reference proteome</keyword>
<keyword evidence="7" id="KW-0732">Signal</keyword>
<evidence type="ECO:0000256" key="1">
    <source>
        <dbReference type="ARBA" id="ARBA00000632"/>
    </source>
</evidence>
<comment type="caution">
    <text evidence="8">The sequence shown here is derived from an EMBL/GenBank/DDBJ whole genome shotgun (WGS) entry which is preliminary data.</text>
</comment>
<evidence type="ECO:0000256" key="3">
    <source>
        <dbReference type="ARBA" id="ARBA00022638"/>
    </source>
</evidence>
<dbReference type="InterPro" id="IPR051018">
    <property type="entry name" value="Bacteriophage_GH24"/>
</dbReference>
<proteinExistence type="inferred from homology"/>
<evidence type="ECO:0000256" key="5">
    <source>
        <dbReference type="ARBA" id="ARBA00023200"/>
    </source>
</evidence>
<dbReference type="Gene3D" id="1.10.530.40">
    <property type="match status" value="1"/>
</dbReference>
<evidence type="ECO:0000313" key="9">
    <source>
        <dbReference type="Proteomes" id="UP001140217"/>
    </source>
</evidence>
<dbReference type="Pfam" id="PF00959">
    <property type="entry name" value="Phage_lysozyme"/>
    <property type="match status" value="1"/>
</dbReference>
<name>A0A9W8H7M3_9FUNG</name>
<dbReference type="AlphaFoldDB" id="A0A9W8H7M3"/>
<organism evidence="8 9">
    <name type="scientific">Coemansia javaensis</name>
    <dbReference type="NCBI Taxonomy" id="2761396"/>
    <lineage>
        <taxon>Eukaryota</taxon>
        <taxon>Fungi</taxon>
        <taxon>Fungi incertae sedis</taxon>
        <taxon>Zoopagomycota</taxon>
        <taxon>Kickxellomycotina</taxon>
        <taxon>Kickxellomycetes</taxon>
        <taxon>Kickxellales</taxon>
        <taxon>Kickxellaceae</taxon>
        <taxon>Coemansia</taxon>
    </lineage>
</organism>
<dbReference type="GO" id="GO:0031640">
    <property type="term" value="P:killing of cells of another organism"/>
    <property type="evidence" value="ECO:0007669"/>
    <property type="project" value="UniProtKB-KW"/>
</dbReference>
<keyword evidence="3" id="KW-0081">Bacteriolytic enzyme</keyword>
<feature type="signal peptide" evidence="7">
    <location>
        <begin position="1"/>
        <end position="18"/>
    </location>
</feature>
<dbReference type="OrthoDB" id="5358886at2759"/>
<accession>A0A9W8H7M3</accession>
<dbReference type="InterPro" id="IPR023347">
    <property type="entry name" value="Lysozyme_dom_sf"/>
</dbReference>
<evidence type="ECO:0008006" key="10">
    <source>
        <dbReference type="Google" id="ProtNLM"/>
    </source>
</evidence>
<sequence length="263" mass="27725">MWFSPALALVAGACAVAAGPGYPITADGVKCRAGPSTNHGVVKVYSKGQQVSIGCQAAGLPVFGTALWDRTGDGCYVSDHYVKTGSSGYVAQRCAAPAFCRGLSAAGAALVKQWEGFVASPAPDPVGLPSVGYGHQCQQKDCAEVPYRLPLTPAAADRLLRRDIREYTTCLAAMLNAGVRLNANQWNALASWVYNVGCAQAAGSTLIRRLAAAKEDPNSVAAQELPKWKYAGGKVFQGLVDRRNAEVRLFKTPTSRQGFPTCT</sequence>
<dbReference type="InterPro" id="IPR002196">
    <property type="entry name" value="Glyco_hydro_24"/>
</dbReference>
<evidence type="ECO:0000313" key="8">
    <source>
        <dbReference type="EMBL" id="KAJ2776294.1"/>
    </source>
</evidence>
<dbReference type="Proteomes" id="UP001140217">
    <property type="component" value="Unassembled WGS sequence"/>
</dbReference>
<dbReference type="PANTHER" id="PTHR38107">
    <property type="match status" value="1"/>
</dbReference>